<dbReference type="AlphaFoldDB" id="A0A239JW20"/>
<organism evidence="5 6">
    <name type="scientific">Anaerovirgula multivorans</name>
    <dbReference type="NCBI Taxonomy" id="312168"/>
    <lineage>
        <taxon>Bacteria</taxon>
        <taxon>Bacillati</taxon>
        <taxon>Bacillota</taxon>
        <taxon>Clostridia</taxon>
        <taxon>Peptostreptococcales</taxon>
        <taxon>Natronincolaceae</taxon>
        <taxon>Anaerovirgula</taxon>
    </lineage>
</organism>
<dbReference type="Pfam" id="PF00929">
    <property type="entry name" value="RNase_T"/>
    <property type="match status" value="1"/>
</dbReference>
<feature type="domain" description="Exonuclease" evidence="4">
    <location>
        <begin position="2"/>
        <end position="192"/>
    </location>
</feature>
<evidence type="ECO:0000256" key="1">
    <source>
        <dbReference type="ARBA" id="ARBA00022722"/>
    </source>
</evidence>
<evidence type="ECO:0000313" key="6">
    <source>
        <dbReference type="Proteomes" id="UP000198304"/>
    </source>
</evidence>
<name>A0A239JW20_9FIRM</name>
<keyword evidence="3 5" id="KW-0269">Exonuclease</keyword>
<dbReference type="PANTHER" id="PTHR23044:SF61">
    <property type="entry name" value="3'-5' EXORIBONUCLEASE 1-RELATED"/>
    <property type="match status" value="1"/>
</dbReference>
<evidence type="ECO:0000259" key="4">
    <source>
        <dbReference type="SMART" id="SM00479"/>
    </source>
</evidence>
<dbReference type="Gene3D" id="3.30.420.10">
    <property type="entry name" value="Ribonuclease H-like superfamily/Ribonuclease H"/>
    <property type="match status" value="1"/>
</dbReference>
<dbReference type="PANTHER" id="PTHR23044">
    <property type="entry name" value="3'-5' EXONUCLEASE ERI1-RELATED"/>
    <property type="match status" value="1"/>
</dbReference>
<evidence type="ECO:0000313" key="5">
    <source>
        <dbReference type="EMBL" id="SNT09658.1"/>
    </source>
</evidence>
<dbReference type="GO" id="GO:0000175">
    <property type="term" value="F:3'-5'-RNA exonuclease activity"/>
    <property type="evidence" value="ECO:0007669"/>
    <property type="project" value="InterPro"/>
</dbReference>
<keyword evidence="2" id="KW-0378">Hydrolase</keyword>
<dbReference type="CDD" id="cd06133">
    <property type="entry name" value="ERI-1_3'hExo_like"/>
    <property type="match status" value="1"/>
</dbReference>
<dbReference type="SMART" id="SM00479">
    <property type="entry name" value="EXOIII"/>
    <property type="match status" value="1"/>
</dbReference>
<dbReference type="RefSeq" id="WP_089285140.1">
    <property type="nucleotide sequence ID" value="NZ_FZOJ01000039.1"/>
</dbReference>
<dbReference type="InterPro" id="IPR047201">
    <property type="entry name" value="ERI-1_3'hExo-like"/>
</dbReference>
<reference evidence="5 6" key="1">
    <citation type="submission" date="2017-06" db="EMBL/GenBank/DDBJ databases">
        <authorList>
            <person name="Kim H.J."/>
            <person name="Triplett B.A."/>
        </authorList>
    </citation>
    <scope>NUCLEOTIDE SEQUENCE [LARGE SCALE GENOMIC DNA]</scope>
    <source>
        <strain evidence="5 6">SCA</strain>
    </source>
</reference>
<dbReference type="SUPFAM" id="SSF53098">
    <property type="entry name" value="Ribonuclease H-like"/>
    <property type="match status" value="1"/>
</dbReference>
<sequence length="196" mass="22741">MKYIIFDLEFNSPFKINRKTNQLAKGNTIPLCPQEIIEIGGVKTNSKLEIEDTFKIFVKPQLYTKLHPKVKKKTQITIENLLGGLPIEEAIGLFKEWIGEDDFIICSWGADDINELKRNCAFFDIKINWIKKYCDIQKICMNHLNLPKGRQIGLKNAVEIFNIEMDHRFHQALNDAIYTTKILKELKDLSNSVKLE</sequence>
<proteinExistence type="predicted"/>
<protein>
    <submittedName>
        <fullName evidence="5">Exonuclease</fullName>
    </submittedName>
</protein>
<gene>
    <name evidence="5" type="ORF">SAMN05446037_103930</name>
</gene>
<evidence type="ECO:0000256" key="2">
    <source>
        <dbReference type="ARBA" id="ARBA00022801"/>
    </source>
</evidence>
<dbReference type="GO" id="GO:0003676">
    <property type="term" value="F:nucleic acid binding"/>
    <property type="evidence" value="ECO:0007669"/>
    <property type="project" value="InterPro"/>
</dbReference>
<dbReference type="InterPro" id="IPR013520">
    <property type="entry name" value="Ribonucl_H"/>
</dbReference>
<evidence type="ECO:0000256" key="3">
    <source>
        <dbReference type="ARBA" id="ARBA00022839"/>
    </source>
</evidence>
<dbReference type="EMBL" id="FZOJ01000039">
    <property type="protein sequence ID" value="SNT09658.1"/>
    <property type="molecule type" value="Genomic_DNA"/>
</dbReference>
<dbReference type="InterPro" id="IPR036397">
    <property type="entry name" value="RNaseH_sf"/>
</dbReference>
<dbReference type="InterPro" id="IPR012337">
    <property type="entry name" value="RNaseH-like_sf"/>
</dbReference>
<dbReference type="Proteomes" id="UP000198304">
    <property type="component" value="Unassembled WGS sequence"/>
</dbReference>
<accession>A0A239JW20</accession>
<dbReference type="InterPro" id="IPR051274">
    <property type="entry name" value="3-5_Exoribonuclease"/>
</dbReference>
<keyword evidence="6" id="KW-1185">Reference proteome</keyword>
<dbReference type="OrthoDB" id="159416at2"/>
<keyword evidence="1" id="KW-0540">Nuclease</keyword>